<dbReference type="Pfam" id="PF00459">
    <property type="entry name" value="Inositol_P"/>
    <property type="match status" value="1"/>
</dbReference>
<dbReference type="SUPFAM" id="SSF56655">
    <property type="entry name" value="Carbohydrate phosphatase"/>
    <property type="match status" value="1"/>
</dbReference>
<dbReference type="OrthoDB" id="58111at2157"/>
<feature type="binding site" evidence="8">
    <location>
        <position position="74"/>
    </location>
    <ligand>
        <name>Mg(2+)</name>
        <dbReference type="ChEBI" id="CHEBI:18420"/>
        <label>1</label>
        <note>catalytic</note>
    </ligand>
</feature>
<evidence type="ECO:0000256" key="4">
    <source>
        <dbReference type="ARBA" id="ARBA00022801"/>
    </source>
</evidence>
<dbReference type="PRINTS" id="PR00377">
    <property type="entry name" value="IMPHPHTASES"/>
</dbReference>
<name>C7NNB7_HALUD</name>
<dbReference type="AlphaFoldDB" id="C7NNB7"/>
<dbReference type="RefSeq" id="WP_015789091.1">
    <property type="nucleotide sequence ID" value="NC_013158.1"/>
</dbReference>
<keyword evidence="10" id="KW-1185">Reference proteome</keyword>
<dbReference type="PANTHER" id="PTHR20854">
    <property type="entry name" value="INOSITOL MONOPHOSPHATASE"/>
    <property type="match status" value="1"/>
</dbReference>
<dbReference type="Proteomes" id="UP000002071">
    <property type="component" value="Chromosome"/>
</dbReference>
<evidence type="ECO:0000256" key="1">
    <source>
        <dbReference type="ARBA" id="ARBA00001273"/>
    </source>
</evidence>
<gene>
    <name evidence="9" type="ordered locus">Huta_1341</name>
</gene>
<feature type="binding site" evidence="8">
    <location>
        <position position="92"/>
    </location>
    <ligand>
        <name>Mg(2+)</name>
        <dbReference type="ChEBI" id="CHEBI:18420"/>
        <label>1</label>
        <note>catalytic</note>
    </ligand>
</feature>
<keyword evidence="5 8" id="KW-0460">Magnesium</keyword>
<protein>
    <recommendedName>
        <fullName evidence="2">fructose-bisphosphatase</fullName>
        <ecNumber evidence="2">3.1.3.11</ecNumber>
    </recommendedName>
</protein>
<sequence>MNEIDEETAAEWRSIAREAAESGADIACEYFREGIGNDFKRDQMDPVSKADQEAQERIITVLSDRDPDAAIVGEENDAEKTVPESGPAWIIDPIDGTNNFVRGNRLWSVSLARTVDGEPVTAATVLPATGDTYAAGPGVVERNGVECAVSDRTDPSSLIVAPIFGLKDRDRDDYDDVTSYIHHELGDLRRLGSGQTSMAMVACGEIDAAISTVHMTAWDTVAGAHMVRAGGGQVTDLSGERWRHDSDSLIATSGEIHEDVLAALRGRLDRE</sequence>
<organism evidence="9 10">
    <name type="scientific">Halorhabdus utahensis (strain DSM 12940 / JCM 11049 / AX-2)</name>
    <dbReference type="NCBI Taxonomy" id="519442"/>
    <lineage>
        <taxon>Archaea</taxon>
        <taxon>Methanobacteriati</taxon>
        <taxon>Methanobacteriota</taxon>
        <taxon>Stenosarchaea group</taxon>
        <taxon>Halobacteria</taxon>
        <taxon>Halobacteriales</taxon>
        <taxon>Haloarculaceae</taxon>
        <taxon>Halorhabdus</taxon>
    </lineage>
</organism>
<evidence type="ECO:0000313" key="10">
    <source>
        <dbReference type="Proteomes" id="UP000002071"/>
    </source>
</evidence>
<evidence type="ECO:0000256" key="2">
    <source>
        <dbReference type="ARBA" id="ARBA00013093"/>
    </source>
</evidence>
<dbReference type="CDD" id="cd01637">
    <property type="entry name" value="IMPase_like"/>
    <property type="match status" value="1"/>
</dbReference>
<comment type="catalytic activity">
    <reaction evidence="1">
        <text>beta-D-fructose 1,6-bisphosphate + H2O = beta-D-fructose 6-phosphate + phosphate</text>
        <dbReference type="Rhea" id="RHEA:11064"/>
        <dbReference type="ChEBI" id="CHEBI:15377"/>
        <dbReference type="ChEBI" id="CHEBI:32966"/>
        <dbReference type="ChEBI" id="CHEBI:43474"/>
        <dbReference type="ChEBI" id="CHEBI:57634"/>
        <dbReference type="EC" id="3.1.3.11"/>
    </reaction>
</comment>
<keyword evidence="6" id="KW-0119">Carbohydrate metabolism</keyword>
<dbReference type="eggNOG" id="arCOG01349">
    <property type="taxonomic scope" value="Archaea"/>
</dbReference>
<feature type="binding site" evidence="8">
    <location>
        <position position="95"/>
    </location>
    <ligand>
        <name>Mg(2+)</name>
        <dbReference type="ChEBI" id="CHEBI:18420"/>
        <label>1</label>
        <note>catalytic</note>
    </ligand>
</feature>
<accession>C7NNB7</accession>
<reference evidence="9 10" key="1">
    <citation type="journal article" date="2009" name="Stand. Genomic Sci.">
        <title>Complete genome sequence of Halorhabdus utahensis type strain (AX-2).</title>
        <authorList>
            <person name="Anderson I."/>
            <person name="Tindall B.J."/>
            <person name="Pomrenke H."/>
            <person name="Goker M."/>
            <person name="Lapidus A."/>
            <person name="Nolan M."/>
            <person name="Copeland A."/>
            <person name="Glavina Del Rio T."/>
            <person name="Chen F."/>
            <person name="Tice H."/>
            <person name="Cheng J.F."/>
            <person name="Lucas S."/>
            <person name="Chertkov O."/>
            <person name="Bruce D."/>
            <person name="Brettin T."/>
            <person name="Detter J.C."/>
            <person name="Han C."/>
            <person name="Goodwin L."/>
            <person name="Land M."/>
            <person name="Hauser L."/>
            <person name="Chang Y.J."/>
            <person name="Jeffries C.D."/>
            <person name="Pitluck S."/>
            <person name="Pati A."/>
            <person name="Mavromatis K."/>
            <person name="Ivanova N."/>
            <person name="Ovchinnikova G."/>
            <person name="Chen A."/>
            <person name="Palaniappan K."/>
            <person name="Chain P."/>
            <person name="Rohde M."/>
            <person name="Bristow J."/>
            <person name="Eisen J.A."/>
            <person name="Markowitz V."/>
            <person name="Hugenholtz P."/>
            <person name="Kyrpides N.C."/>
            <person name="Klenk H.P."/>
        </authorList>
    </citation>
    <scope>NUCLEOTIDE SEQUENCE [LARGE SCALE GENOMIC DNA]</scope>
    <source>
        <strain evidence="10">DSM 12940 / JCM 11049 / AX-2</strain>
    </source>
</reference>
<dbReference type="GO" id="GO:0042132">
    <property type="term" value="F:fructose 1,6-bisphosphate 1-phosphatase activity"/>
    <property type="evidence" value="ECO:0007669"/>
    <property type="project" value="UniProtKB-EC"/>
</dbReference>
<dbReference type="Gene3D" id="3.30.540.10">
    <property type="entry name" value="Fructose-1,6-Bisphosphatase, subunit A, domain 1"/>
    <property type="match status" value="1"/>
</dbReference>
<dbReference type="EMBL" id="CP001687">
    <property type="protein sequence ID" value="ACV11517.1"/>
    <property type="molecule type" value="Genomic_DNA"/>
</dbReference>
<dbReference type="GO" id="GO:0046872">
    <property type="term" value="F:metal ion binding"/>
    <property type="evidence" value="ECO:0007669"/>
    <property type="project" value="UniProtKB-KW"/>
</dbReference>
<dbReference type="InterPro" id="IPR000760">
    <property type="entry name" value="Inositol_monophosphatase-like"/>
</dbReference>
<dbReference type="PROSITE" id="PS00629">
    <property type="entry name" value="IMP_1"/>
    <property type="match status" value="1"/>
</dbReference>
<dbReference type="GO" id="GO:0006020">
    <property type="term" value="P:inositol metabolic process"/>
    <property type="evidence" value="ECO:0007669"/>
    <property type="project" value="TreeGrafter"/>
</dbReference>
<dbReference type="Gene3D" id="3.40.190.80">
    <property type="match status" value="1"/>
</dbReference>
<dbReference type="EC" id="3.1.3.11" evidence="2"/>
<dbReference type="GO" id="GO:0007165">
    <property type="term" value="P:signal transduction"/>
    <property type="evidence" value="ECO:0007669"/>
    <property type="project" value="TreeGrafter"/>
</dbReference>
<dbReference type="KEGG" id="hut:Huta_1341"/>
<evidence type="ECO:0000313" key="9">
    <source>
        <dbReference type="EMBL" id="ACV11517.1"/>
    </source>
</evidence>
<comment type="similarity">
    <text evidence="7">Belongs to the inositol monophosphatase superfamily. FBPase class 4 family.</text>
</comment>
<evidence type="ECO:0000256" key="7">
    <source>
        <dbReference type="ARBA" id="ARBA00038103"/>
    </source>
</evidence>
<comment type="cofactor">
    <cofactor evidence="8">
        <name>Mg(2+)</name>
        <dbReference type="ChEBI" id="CHEBI:18420"/>
    </cofactor>
</comment>
<evidence type="ECO:0000256" key="8">
    <source>
        <dbReference type="PIRSR" id="PIRSR600760-2"/>
    </source>
</evidence>
<feature type="binding site" evidence="8">
    <location>
        <position position="94"/>
    </location>
    <ligand>
        <name>Mg(2+)</name>
        <dbReference type="ChEBI" id="CHEBI:18420"/>
        <label>1</label>
        <note>catalytic</note>
    </ligand>
</feature>
<evidence type="ECO:0000256" key="5">
    <source>
        <dbReference type="ARBA" id="ARBA00022842"/>
    </source>
</evidence>
<proteinExistence type="inferred from homology"/>
<dbReference type="PANTHER" id="PTHR20854:SF4">
    <property type="entry name" value="INOSITOL-1-MONOPHOSPHATASE-RELATED"/>
    <property type="match status" value="1"/>
</dbReference>
<dbReference type="HOGENOM" id="CLU_044118_0_2_2"/>
<keyword evidence="3 8" id="KW-0479">Metal-binding</keyword>
<dbReference type="InterPro" id="IPR020583">
    <property type="entry name" value="Inositol_monoP_metal-BS"/>
</dbReference>
<dbReference type="GeneID" id="8383618"/>
<feature type="binding site" evidence="8">
    <location>
        <position position="219"/>
    </location>
    <ligand>
        <name>Mg(2+)</name>
        <dbReference type="ChEBI" id="CHEBI:18420"/>
        <label>1</label>
        <note>catalytic</note>
    </ligand>
</feature>
<dbReference type="GO" id="GO:0008934">
    <property type="term" value="F:inositol monophosphate 1-phosphatase activity"/>
    <property type="evidence" value="ECO:0007669"/>
    <property type="project" value="TreeGrafter"/>
</dbReference>
<dbReference type="STRING" id="519442.Huta_1341"/>
<evidence type="ECO:0000256" key="3">
    <source>
        <dbReference type="ARBA" id="ARBA00022723"/>
    </source>
</evidence>
<evidence type="ECO:0000256" key="6">
    <source>
        <dbReference type="ARBA" id="ARBA00023277"/>
    </source>
</evidence>
<keyword evidence="4" id="KW-0378">Hydrolase</keyword>